<name>A0A915HNC0_ROMCU</name>
<dbReference type="AlphaFoldDB" id="A0A915HNC0"/>
<dbReference type="Proteomes" id="UP000887565">
    <property type="component" value="Unplaced"/>
</dbReference>
<keyword evidence="1" id="KW-1185">Reference proteome</keyword>
<organism evidence="1 2">
    <name type="scientific">Romanomermis culicivorax</name>
    <name type="common">Nematode worm</name>
    <dbReference type="NCBI Taxonomy" id="13658"/>
    <lineage>
        <taxon>Eukaryota</taxon>
        <taxon>Metazoa</taxon>
        <taxon>Ecdysozoa</taxon>
        <taxon>Nematoda</taxon>
        <taxon>Enoplea</taxon>
        <taxon>Dorylaimia</taxon>
        <taxon>Mermithida</taxon>
        <taxon>Mermithoidea</taxon>
        <taxon>Mermithidae</taxon>
        <taxon>Romanomermis</taxon>
    </lineage>
</organism>
<proteinExistence type="predicted"/>
<accession>A0A915HNC0</accession>
<evidence type="ECO:0000313" key="1">
    <source>
        <dbReference type="Proteomes" id="UP000887565"/>
    </source>
</evidence>
<reference evidence="2" key="1">
    <citation type="submission" date="2022-11" db="UniProtKB">
        <authorList>
            <consortium name="WormBaseParasite"/>
        </authorList>
    </citation>
    <scope>IDENTIFICATION</scope>
</reference>
<dbReference type="WBParaSite" id="nRc.2.0.1.t03443-RA">
    <property type="protein sequence ID" value="nRc.2.0.1.t03443-RA"/>
    <property type="gene ID" value="nRc.2.0.1.g03443"/>
</dbReference>
<sequence length="133" mass="15941">MRFTEIHFKVFTVVMCARKISNSAIPMRAIPRRAVPNFDTYNDERLEHAKLYKNYPKDYEFIFTAIPYNTYSRIWEYFERQDNDYAICKACRENRAIGKQFLVKKMIGDCKKIVGLMNLTQQEIPSNFQFTVW</sequence>
<protein>
    <submittedName>
        <fullName evidence="2">Uncharacterized protein</fullName>
    </submittedName>
</protein>
<evidence type="ECO:0000313" key="2">
    <source>
        <dbReference type="WBParaSite" id="nRc.2.0.1.t03443-RA"/>
    </source>
</evidence>